<keyword evidence="3" id="KW-1185">Reference proteome</keyword>
<feature type="transmembrane region" description="Helical" evidence="1">
    <location>
        <begin position="23"/>
        <end position="39"/>
    </location>
</feature>
<keyword evidence="1" id="KW-0472">Membrane</keyword>
<proteinExistence type="predicted"/>
<sequence length="95" mass="10509">MLSTLVALAVLSAASAYWLRVVGFAIVMPIALVVLGFAFRNEIQTFGEAVVFALVVLVIMQAGYFLGVLTCWALPLRSQNRTVNASKFRLKFIKW</sequence>
<evidence type="ECO:0000256" key="1">
    <source>
        <dbReference type="SAM" id="Phobius"/>
    </source>
</evidence>
<evidence type="ECO:0000313" key="2">
    <source>
        <dbReference type="EMBL" id="SFL06608.1"/>
    </source>
</evidence>
<dbReference type="Proteomes" id="UP000323300">
    <property type="component" value="Unassembled WGS sequence"/>
</dbReference>
<gene>
    <name evidence="2" type="ORF">SAMN04488498_1287</name>
</gene>
<reference evidence="2 3" key="1">
    <citation type="submission" date="2016-10" db="EMBL/GenBank/DDBJ databases">
        <authorList>
            <person name="Varghese N."/>
            <person name="Submissions S."/>
        </authorList>
    </citation>
    <scope>NUCLEOTIDE SEQUENCE [LARGE SCALE GENOMIC DNA]</scope>
    <source>
        <strain evidence="2 3">DSM 21822</strain>
    </source>
</reference>
<keyword evidence="1" id="KW-1133">Transmembrane helix</keyword>
<dbReference type="AlphaFoldDB" id="A0A1I4ELJ2"/>
<dbReference type="EMBL" id="FOSL01000028">
    <property type="protein sequence ID" value="SFL06608.1"/>
    <property type="molecule type" value="Genomic_DNA"/>
</dbReference>
<feature type="transmembrane region" description="Helical" evidence="1">
    <location>
        <begin position="51"/>
        <end position="75"/>
    </location>
</feature>
<protein>
    <submittedName>
        <fullName evidence="2">Uncharacterized protein</fullName>
    </submittedName>
</protein>
<keyword evidence="1" id="KW-0812">Transmembrane</keyword>
<accession>A0A1I4ELJ2</accession>
<evidence type="ECO:0000313" key="3">
    <source>
        <dbReference type="Proteomes" id="UP000323300"/>
    </source>
</evidence>
<name>A0A1I4ELJ2_9HYPH</name>
<organism evidence="2 3">
    <name type="scientific">Neomesorhizobium albiziae</name>
    <dbReference type="NCBI Taxonomy" id="335020"/>
    <lineage>
        <taxon>Bacteria</taxon>
        <taxon>Pseudomonadati</taxon>
        <taxon>Pseudomonadota</taxon>
        <taxon>Alphaproteobacteria</taxon>
        <taxon>Hyphomicrobiales</taxon>
        <taxon>Phyllobacteriaceae</taxon>
        <taxon>Neomesorhizobium</taxon>
    </lineage>
</organism>